<gene>
    <name evidence="2" type="ORF">ASR47_102413</name>
</gene>
<accession>A0A1A7C9V4</accession>
<keyword evidence="1" id="KW-0812">Transmembrane</keyword>
<name>A0A1A7C9V4_9BURK</name>
<evidence type="ECO:0000313" key="2">
    <source>
        <dbReference type="EMBL" id="OBV41093.1"/>
    </source>
</evidence>
<keyword evidence="3" id="KW-1185">Reference proteome</keyword>
<keyword evidence="1" id="KW-1133">Transmembrane helix</keyword>
<feature type="transmembrane region" description="Helical" evidence="1">
    <location>
        <begin position="12"/>
        <end position="35"/>
    </location>
</feature>
<keyword evidence="1" id="KW-0472">Membrane</keyword>
<sequence>MDHRSKGWLVEAIIAAGPATVAIAGGFPVLLYNLVRTWSEAPEANTVTALVLAASLWALVQFWRIALATVARKAYAFDWRFWLAVAGLLAAGVHFLPAMPAGLALILVVLPALAWLHFILLQMKRPKDA</sequence>
<protein>
    <submittedName>
        <fullName evidence="2">Uncharacterized protein</fullName>
    </submittedName>
</protein>
<feature type="transmembrane region" description="Helical" evidence="1">
    <location>
        <begin position="79"/>
        <end position="96"/>
    </location>
</feature>
<evidence type="ECO:0000313" key="3">
    <source>
        <dbReference type="Proteomes" id="UP000092713"/>
    </source>
</evidence>
<evidence type="ECO:0000256" key="1">
    <source>
        <dbReference type="SAM" id="Phobius"/>
    </source>
</evidence>
<dbReference type="EMBL" id="LOCQ01000039">
    <property type="protein sequence ID" value="OBV41093.1"/>
    <property type="molecule type" value="Genomic_DNA"/>
</dbReference>
<proteinExistence type="predicted"/>
<reference evidence="2 3" key="1">
    <citation type="submission" date="2016-04" db="EMBL/GenBank/DDBJ databases">
        <title>Draft genome sequence of Janthinobacterium psychrotolerans sp. nov., isolated from freshwater sediments in Denmark.</title>
        <authorList>
            <person name="Gong X."/>
            <person name="Skrivergaard S."/>
            <person name="Korsgaard B.S."/>
            <person name="Schreiber L."/>
            <person name="Marshall I.P."/>
            <person name="Finster K."/>
            <person name="Schramm A."/>
        </authorList>
    </citation>
    <scope>NUCLEOTIDE SEQUENCE [LARGE SCALE GENOMIC DNA]</scope>
    <source>
        <strain evidence="2 3">S3-2</strain>
    </source>
</reference>
<comment type="caution">
    <text evidence="2">The sequence shown here is derived from an EMBL/GenBank/DDBJ whole genome shotgun (WGS) entry which is preliminary data.</text>
</comment>
<feature type="transmembrane region" description="Helical" evidence="1">
    <location>
        <begin position="47"/>
        <end position="67"/>
    </location>
</feature>
<feature type="transmembrane region" description="Helical" evidence="1">
    <location>
        <begin position="102"/>
        <end position="121"/>
    </location>
</feature>
<dbReference type="STRING" id="1747903.ASR47_102413"/>
<dbReference type="Proteomes" id="UP000092713">
    <property type="component" value="Unassembled WGS sequence"/>
</dbReference>
<dbReference type="RefSeq" id="WP_065306282.1">
    <property type="nucleotide sequence ID" value="NZ_LOCQ01000039.1"/>
</dbReference>
<dbReference type="OrthoDB" id="8708445at2"/>
<organism evidence="2 3">
    <name type="scientific">Janthinobacterium psychrotolerans</name>
    <dbReference type="NCBI Taxonomy" id="1747903"/>
    <lineage>
        <taxon>Bacteria</taxon>
        <taxon>Pseudomonadati</taxon>
        <taxon>Pseudomonadota</taxon>
        <taxon>Betaproteobacteria</taxon>
        <taxon>Burkholderiales</taxon>
        <taxon>Oxalobacteraceae</taxon>
        <taxon>Janthinobacterium</taxon>
    </lineage>
</organism>
<dbReference type="AlphaFoldDB" id="A0A1A7C9V4"/>